<proteinExistence type="predicted"/>
<organism evidence="2 3">
    <name type="scientific">Methylophaga thiooxydans</name>
    <dbReference type="NCBI Taxonomy" id="392484"/>
    <lineage>
        <taxon>Bacteria</taxon>
        <taxon>Pseudomonadati</taxon>
        <taxon>Pseudomonadota</taxon>
        <taxon>Gammaproteobacteria</taxon>
        <taxon>Thiotrichales</taxon>
        <taxon>Piscirickettsiaceae</taxon>
        <taxon>Methylophaga</taxon>
    </lineage>
</organism>
<dbReference type="RefSeq" id="WP_036312515.1">
    <property type="nucleotide sequence ID" value="NZ_JRQD01000002.1"/>
</dbReference>
<dbReference type="Gene3D" id="3.30.70.2970">
    <property type="entry name" value="Protein of unknown function (DUF541), domain 2"/>
    <property type="match status" value="1"/>
</dbReference>
<dbReference type="PANTHER" id="PTHR34387">
    <property type="entry name" value="SLR1258 PROTEIN"/>
    <property type="match status" value="1"/>
</dbReference>
<dbReference type="EMBL" id="JRQD01000002">
    <property type="protein sequence ID" value="KGM07316.1"/>
    <property type="molecule type" value="Genomic_DNA"/>
</dbReference>
<reference evidence="2 3" key="1">
    <citation type="submission" date="2014-09" db="EMBL/GenBank/DDBJ databases">
        <authorList>
            <person name="Grob C."/>
            <person name="Taubert M."/>
            <person name="Howat A.M."/>
            <person name="Burns O.J."/>
            <person name="Dixon J.L."/>
            <person name="Chen Y."/>
            <person name="Murrell J.C."/>
        </authorList>
    </citation>
    <scope>NUCLEOTIDE SEQUENCE [LARGE SCALE GENOMIC DNA]</scope>
    <source>
        <strain evidence="2">L4</strain>
    </source>
</reference>
<keyword evidence="1" id="KW-0732">Signal</keyword>
<dbReference type="InterPro" id="IPR007497">
    <property type="entry name" value="SIMPL/DUF541"/>
</dbReference>
<name>A0A0A0BHA4_9GAMM</name>
<evidence type="ECO:0008006" key="4">
    <source>
        <dbReference type="Google" id="ProtNLM"/>
    </source>
</evidence>
<feature type="signal peptide" evidence="1">
    <location>
        <begin position="1"/>
        <end position="19"/>
    </location>
</feature>
<dbReference type="STRING" id="392484.LP43_0926"/>
<gene>
    <name evidence="2" type="ORF">LP43_0926</name>
</gene>
<evidence type="ECO:0000313" key="2">
    <source>
        <dbReference type="EMBL" id="KGM07316.1"/>
    </source>
</evidence>
<comment type="caution">
    <text evidence="2">The sequence shown here is derived from an EMBL/GenBank/DDBJ whole genome shotgun (WGS) entry which is preliminary data.</text>
</comment>
<dbReference type="Pfam" id="PF04402">
    <property type="entry name" value="SIMPL"/>
    <property type="match status" value="1"/>
</dbReference>
<evidence type="ECO:0000256" key="1">
    <source>
        <dbReference type="SAM" id="SignalP"/>
    </source>
</evidence>
<evidence type="ECO:0000313" key="3">
    <source>
        <dbReference type="Proteomes" id="UP000029999"/>
    </source>
</evidence>
<dbReference type="GO" id="GO:0006974">
    <property type="term" value="P:DNA damage response"/>
    <property type="evidence" value="ECO:0007669"/>
    <property type="project" value="TreeGrafter"/>
</dbReference>
<dbReference type="Proteomes" id="UP000029999">
    <property type="component" value="Unassembled WGS sequence"/>
</dbReference>
<dbReference type="AlphaFoldDB" id="A0A0A0BHA4"/>
<dbReference type="InterPro" id="IPR052022">
    <property type="entry name" value="26kDa_periplasmic_antigen"/>
</dbReference>
<feature type="chain" id="PRO_5001967229" description="Periplasmic protein" evidence="1">
    <location>
        <begin position="20"/>
        <end position="231"/>
    </location>
</feature>
<accession>A0A0A0BHA4</accession>
<sequence length="231" mass="25407">MKKALYFACFIMLSSATLADDHTKQYGMVNLDASATSDVVNDELITRLQVIEDGRDPAKLTNLVNKKTALVLDAVKNFNAIKAETSSYNTRPLYNDGEISSWQVTQQLTLETGNFEQMSQFIADISSLANIQSMHFQVSDVKAEEVKQTLLKQAIVNFKDKASLITSEFNRQGYDLVSLSIDGNHFTPMPVMERSAMMSADSMRKGAPAALSGGSNEVSVQVRGTIQLNAH</sequence>
<dbReference type="PANTHER" id="PTHR34387:SF1">
    <property type="entry name" value="PERIPLASMIC IMMUNOGENIC PROTEIN"/>
    <property type="match status" value="1"/>
</dbReference>
<dbReference type="Gene3D" id="3.30.110.170">
    <property type="entry name" value="Protein of unknown function (DUF541), domain 1"/>
    <property type="match status" value="1"/>
</dbReference>
<protein>
    <recommendedName>
        <fullName evidence="4">Periplasmic protein</fullName>
    </recommendedName>
</protein>